<protein>
    <recommendedName>
        <fullName evidence="2">DUF4585 domain-containing protein</fullName>
    </recommendedName>
</protein>
<dbReference type="Proteomes" id="UP000324091">
    <property type="component" value="Chromosome 6"/>
</dbReference>
<evidence type="ECO:0000313" key="3">
    <source>
        <dbReference type="EMBL" id="TWW59710.1"/>
    </source>
</evidence>
<feature type="region of interest" description="Disordered" evidence="1">
    <location>
        <begin position="638"/>
        <end position="692"/>
    </location>
</feature>
<evidence type="ECO:0000256" key="1">
    <source>
        <dbReference type="SAM" id="MobiDB-lite"/>
    </source>
</evidence>
<comment type="caution">
    <text evidence="3">The sequence shown here is derived from an EMBL/GenBank/DDBJ whole genome shotgun (WGS) entry which is preliminary data.</text>
</comment>
<gene>
    <name evidence="3" type="ORF">D4764_06G0012400</name>
</gene>
<dbReference type="PANTHER" id="PTHR33775">
    <property type="entry name" value="CARDIAC-ENRICHED FHL2-INTERACTING PROTEIN-RELATED"/>
    <property type="match status" value="1"/>
</dbReference>
<feature type="region of interest" description="Disordered" evidence="1">
    <location>
        <begin position="72"/>
        <end position="148"/>
    </location>
</feature>
<keyword evidence="4" id="KW-1185">Reference proteome</keyword>
<feature type="compositionally biased region" description="Basic and acidic residues" evidence="1">
    <location>
        <begin position="115"/>
        <end position="143"/>
    </location>
</feature>
<feature type="compositionally biased region" description="Basic and acidic residues" evidence="1">
    <location>
        <begin position="20"/>
        <end position="41"/>
    </location>
</feature>
<feature type="compositionally biased region" description="Basic and acidic residues" evidence="1">
    <location>
        <begin position="74"/>
        <end position="87"/>
    </location>
</feature>
<dbReference type="InterPro" id="IPR052303">
    <property type="entry name" value="CEFIP"/>
</dbReference>
<dbReference type="InterPro" id="IPR027838">
    <property type="entry name" value="DUF4585"/>
</dbReference>
<dbReference type="Pfam" id="PF15232">
    <property type="entry name" value="DUF4585"/>
    <property type="match status" value="1"/>
</dbReference>
<feature type="domain" description="DUF4585" evidence="2">
    <location>
        <begin position="839"/>
        <end position="911"/>
    </location>
</feature>
<reference evidence="3 4" key="1">
    <citation type="submission" date="2019-04" db="EMBL/GenBank/DDBJ databases">
        <title>Chromosome genome assembly for Takifugu flavidus.</title>
        <authorList>
            <person name="Xiao S."/>
        </authorList>
    </citation>
    <scope>NUCLEOTIDE SEQUENCE [LARGE SCALE GENOMIC DNA]</scope>
    <source>
        <strain evidence="3">HTHZ2018</strain>
        <tissue evidence="3">Muscle</tissue>
    </source>
</reference>
<evidence type="ECO:0000259" key="2">
    <source>
        <dbReference type="Pfam" id="PF15232"/>
    </source>
</evidence>
<proteinExistence type="predicted"/>
<feature type="compositionally biased region" description="Polar residues" evidence="1">
    <location>
        <begin position="673"/>
        <end position="692"/>
    </location>
</feature>
<evidence type="ECO:0000313" key="4">
    <source>
        <dbReference type="Proteomes" id="UP000324091"/>
    </source>
</evidence>
<feature type="compositionally biased region" description="Low complexity" evidence="1">
    <location>
        <begin position="960"/>
        <end position="972"/>
    </location>
</feature>
<accession>A0A5C6N235</accession>
<name>A0A5C6N235_9TELE</name>
<feature type="region of interest" description="Disordered" evidence="1">
    <location>
        <begin position="957"/>
        <end position="994"/>
    </location>
</feature>
<organism evidence="3 4">
    <name type="scientific">Takifugu flavidus</name>
    <name type="common">sansaifugu</name>
    <dbReference type="NCBI Taxonomy" id="433684"/>
    <lineage>
        <taxon>Eukaryota</taxon>
        <taxon>Metazoa</taxon>
        <taxon>Chordata</taxon>
        <taxon>Craniata</taxon>
        <taxon>Vertebrata</taxon>
        <taxon>Euteleostomi</taxon>
        <taxon>Actinopterygii</taxon>
        <taxon>Neopterygii</taxon>
        <taxon>Teleostei</taxon>
        <taxon>Neoteleostei</taxon>
        <taxon>Acanthomorphata</taxon>
        <taxon>Eupercaria</taxon>
        <taxon>Tetraodontiformes</taxon>
        <taxon>Tetradontoidea</taxon>
        <taxon>Tetraodontidae</taxon>
        <taxon>Takifugu</taxon>
    </lineage>
</organism>
<feature type="region of interest" description="Disordered" evidence="1">
    <location>
        <begin position="247"/>
        <end position="279"/>
    </location>
</feature>
<dbReference type="AlphaFoldDB" id="A0A5C6N235"/>
<feature type="region of interest" description="Disordered" evidence="1">
    <location>
        <begin position="20"/>
        <end position="52"/>
    </location>
</feature>
<dbReference type="PANTHER" id="PTHR33775:SF4">
    <property type="entry name" value="CHROMOSOME 4 OPEN READING FRAME 54"/>
    <property type="match status" value="1"/>
</dbReference>
<sequence>MEAAGETLTYGDVTGFHRKLLPEKVKDSPDDNDTMGKRDESSYADLNMKPDGVKTVKVTFTGEGNHLLLQCDRAQQRNHEAERKVLSEDLGEQSEDARPTVSGDPSLEPLSKLPNADRDSGNEQRRRAELDPGDKSDAARSESDELQYTDMYLNSKTESDDGASAVLSDYCGYETVENEPHYITTHEIQPTELDDDVDYDQGRGTCWDFEDNNLVFSFVDYASFESDETQEGTLILEGMNQTKMQPRLGGAVSTEQEESDLCDSEKSVSSDESEDKNRFANAGEIHLSIKASSRAMNEPVSIAHNAAHEYTKDFGDSSHCPLVSSGAIAEPFRDRAEYFIPAPGRQHLATKLRRKDINEYSSGASSSISELDDADKEFAHNFSRGETEKGGKTPEIKICLRSVKESEGCALNIANLLTPKISYNSVGTFRTPGDADAKCHILSSFDKMPSFTVRDIRDTKCKFHTPIYHVRDVRKLVKSSYQFVSLDKSDSKCTTAADKLEEKEPVKHAPPSPIVIKCQSVNTNIKPHTAEASQKQAGNVCHPAPSENSPLHCMTSRLPYVVPRPPEIHTNADGKPMKQSLEKFEPREPKQAALEKLKAAVKTMEQLYVFDRNEWKRKTHTPQTAADSQPMPLIAGEEQGAEVEETKTDRIPQSNTVAGRPAEDKGAGDVKSPCNTDVSGTQSRESKTFSNRSSLHFGKKACAASATNPVPQSSMLAVENSNTTAAPLAVKIESQKISPINPAVAQAGSDSENYLTIPGLGNASRVKLLNHEPVSQEVNPDVQQFRAIEQKKSPVLIEYPAVPSVLHHAGATTGFHTQQQVLCLSPSVPAVSPTPSTGDPQTQRKMLLDPTTGHYYLVDTPVQPPTRRLFDPETGQYVDVPMPPSPAAHVAPITPVPLSVSPLTLSPAAYAPTYMIYPGFVPSPTLPVQAVFPKQQYHSEKAGGDVISKSLRPEVTAPGSESAYYSATSEAPPGAPHPPGGPGHVTTRGGALSSDRKPVISITTQQGPRIIAPASFDGTTMSFVVEHR</sequence>
<dbReference type="EMBL" id="RHFK02000019">
    <property type="protein sequence ID" value="TWW59710.1"/>
    <property type="molecule type" value="Genomic_DNA"/>
</dbReference>